<evidence type="ECO:0000313" key="2">
    <source>
        <dbReference type="Proteomes" id="UP001497497"/>
    </source>
</evidence>
<accession>A0AAV2ICR0</accession>
<evidence type="ECO:0000313" key="1">
    <source>
        <dbReference type="EMBL" id="CAL1544693.1"/>
    </source>
</evidence>
<dbReference type="AlphaFoldDB" id="A0AAV2ICR0"/>
<comment type="caution">
    <text evidence="1">The sequence shown here is derived from an EMBL/GenBank/DDBJ whole genome shotgun (WGS) entry which is preliminary data.</text>
</comment>
<keyword evidence="2" id="KW-1185">Reference proteome</keyword>
<dbReference type="Proteomes" id="UP001497497">
    <property type="component" value="Unassembled WGS sequence"/>
</dbReference>
<protein>
    <recommendedName>
        <fullName evidence="3">Reverse transcriptase zinc-binding domain-containing protein</fullName>
    </recommendedName>
</protein>
<reference evidence="1 2" key="1">
    <citation type="submission" date="2024-04" db="EMBL/GenBank/DDBJ databases">
        <authorList>
            <consortium name="Genoscope - CEA"/>
            <person name="William W."/>
        </authorList>
    </citation>
    <scope>NUCLEOTIDE SEQUENCE [LARGE SCALE GENOMIC DNA]</scope>
</reference>
<evidence type="ECO:0008006" key="3">
    <source>
        <dbReference type="Google" id="ProtNLM"/>
    </source>
</evidence>
<dbReference type="EMBL" id="CAXITT010000638">
    <property type="protein sequence ID" value="CAL1544693.1"/>
    <property type="molecule type" value="Genomic_DNA"/>
</dbReference>
<gene>
    <name evidence="1" type="ORF">GSLYS_00018176001</name>
</gene>
<proteinExistence type="predicted"/>
<name>A0AAV2ICR0_LYMST</name>
<sequence>MAKDSAHTHPKQDDRKVSLEAAKAIIKAQIKNEWTKQWADETTGRKVWNALKEPASASSDAWWRLKRMEQTIISKLRTGHCPTNSYLHLMGKMGTSLCRHCERDTETIEHLSVCPHLFEARELFMQNQAGPVLYGTEEQLRMTANFFNYALNE</sequence>
<organism evidence="1 2">
    <name type="scientific">Lymnaea stagnalis</name>
    <name type="common">Great pond snail</name>
    <name type="synonym">Helix stagnalis</name>
    <dbReference type="NCBI Taxonomy" id="6523"/>
    <lineage>
        <taxon>Eukaryota</taxon>
        <taxon>Metazoa</taxon>
        <taxon>Spiralia</taxon>
        <taxon>Lophotrochozoa</taxon>
        <taxon>Mollusca</taxon>
        <taxon>Gastropoda</taxon>
        <taxon>Heterobranchia</taxon>
        <taxon>Euthyneura</taxon>
        <taxon>Panpulmonata</taxon>
        <taxon>Hygrophila</taxon>
        <taxon>Lymnaeoidea</taxon>
        <taxon>Lymnaeidae</taxon>
        <taxon>Lymnaea</taxon>
    </lineage>
</organism>